<dbReference type="PROSITE" id="PS51752">
    <property type="entry name" value="JACALIN_LECTIN"/>
    <property type="match status" value="1"/>
</dbReference>
<dbReference type="AlphaFoldDB" id="A0A8H3DQD0"/>
<comment type="caution">
    <text evidence="2">The sequence shown here is derived from an EMBL/GenBank/DDBJ whole genome shotgun (WGS) entry which is preliminary data.</text>
</comment>
<reference evidence="2" key="1">
    <citation type="submission" date="2021-01" db="EMBL/GenBank/DDBJ databases">
        <authorList>
            <person name="Kaushik A."/>
        </authorList>
    </citation>
    <scope>NUCLEOTIDE SEQUENCE</scope>
    <source>
        <strain evidence="2">AG5</strain>
    </source>
</reference>
<proteinExistence type="predicted"/>
<dbReference type="SUPFAM" id="SSF51101">
    <property type="entry name" value="Mannose-binding lectins"/>
    <property type="match status" value="1"/>
</dbReference>
<feature type="domain" description="Jacalin-type lectin" evidence="1">
    <location>
        <begin position="169"/>
        <end position="308"/>
    </location>
</feature>
<dbReference type="EMBL" id="CAJNJQ010000198">
    <property type="protein sequence ID" value="CAE7062593.1"/>
    <property type="molecule type" value="Genomic_DNA"/>
</dbReference>
<dbReference type="CDD" id="cd09615">
    <property type="entry name" value="Jacalin_EEP"/>
    <property type="match status" value="1"/>
</dbReference>
<evidence type="ECO:0000313" key="2">
    <source>
        <dbReference type="EMBL" id="CAE7062593.1"/>
    </source>
</evidence>
<dbReference type="InterPro" id="IPR001229">
    <property type="entry name" value="Jacalin-like_lectin_dom"/>
</dbReference>
<sequence length="309" mass="33449">MFNLDTNADMDSYQRDQVARHSNIQQVQGIHKFDFIAQTWGAQVVDFIHANSIGNAVIVFGNTNSLYSRAGDSIRLFAAQNGLIDAWVQAIGGNTPTSGANSAACPQGVPPNIGCEVADKILYRGSPIINLKSSGFFYDASIFVSPEGQPLTRRSPIRVEFEYTLKDGMRQSNLYGGPHGTWFNDLPLIPSSPKLSIITLHGRDRLYGLTLTLTSGQAFTHGGSGGDSYSLVLSADEYVTSVKLCWAKKKGHTRIFYVQATANTGRMVMVGDTTENCATVTGPSGHGVVGAYGRNGTEMDQLGFIYARY</sequence>
<name>A0A8H3DQD0_9AGAM</name>
<dbReference type="Gene3D" id="2.100.10.30">
    <property type="entry name" value="Jacalin-like lectin domain"/>
    <property type="match status" value="1"/>
</dbReference>
<protein>
    <recommendedName>
        <fullName evidence="1">Jacalin-type lectin domain-containing protein</fullName>
    </recommendedName>
</protein>
<dbReference type="InterPro" id="IPR036404">
    <property type="entry name" value="Jacalin-like_lectin_dom_sf"/>
</dbReference>
<evidence type="ECO:0000259" key="1">
    <source>
        <dbReference type="PROSITE" id="PS51752"/>
    </source>
</evidence>
<organism evidence="2 3">
    <name type="scientific">Rhizoctonia solani</name>
    <dbReference type="NCBI Taxonomy" id="456999"/>
    <lineage>
        <taxon>Eukaryota</taxon>
        <taxon>Fungi</taxon>
        <taxon>Dikarya</taxon>
        <taxon>Basidiomycota</taxon>
        <taxon>Agaricomycotina</taxon>
        <taxon>Agaricomycetes</taxon>
        <taxon>Cantharellales</taxon>
        <taxon>Ceratobasidiaceae</taxon>
        <taxon>Rhizoctonia</taxon>
    </lineage>
</organism>
<accession>A0A8H3DQD0</accession>
<dbReference type="Proteomes" id="UP000663827">
    <property type="component" value="Unassembled WGS sequence"/>
</dbReference>
<evidence type="ECO:0000313" key="3">
    <source>
        <dbReference type="Proteomes" id="UP000663827"/>
    </source>
</evidence>
<gene>
    <name evidence="2" type="ORF">RDB_LOCUS8942</name>
</gene>
<dbReference type="SMART" id="SM00915">
    <property type="entry name" value="Jacalin"/>
    <property type="match status" value="1"/>
</dbReference>
<dbReference type="Pfam" id="PF01419">
    <property type="entry name" value="Jacalin"/>
    <property type="match status" value="1"/>
</dbReference>